<evidence type="ECO:0000256" key="1">
    <source>
        <dbReference type="SAM" id="SignalP"/>
    </source>
</evidence>
<dbReference type="EMBL" id="SRXW01000005">
    <property type="protein sequence ID" value="TGY87638.1"/>
    <property type="molecule type" value="Genomic_DNA"/>
</dbReference>
<evidence type="ECO:0000313" key="3">
    <source>
        <dbReference type="Proteomes" id="UP000308054"/>
    </source>
</evidence>
<reference evidence="2 3" key="1">
    <citation type="journal article" date="2017" name="Int. J. Syst. Evol. Microbiol.">
        <title>Marinicauda algicola sp. nov., isolated from a marine red alga Rhodosorus marinus.</title>
        <authorList>
            <person name="Jeong S.E."/>
            <person name="Jeon S.H."/>
            <person name="Chun B.H."/>
            <person name="Kim D.W."/>
            <person name="Jeon C.O."/>
        </authorList>
    </citation>
    <scope>NUCLEOTIDE SEQUENCE [LARGE SCALE GENOMIC DNA]</scope>
    <source>
        <strain evidence="2 3">JCM 31718</strain>
    </source>
</reference>
<feature type="chain" id="PRO_5020220735" description="DUF2268 domain-containing protein" evidence="1">
    <location>
        <begin position="27"/>
        <end position="361"/>
    </location>
</feature>
<proteinExistence type="predicted"/>
<dbReference type="InterPro" id="IPR043754">
    <property type="entry name" value="DUF5700"/>
</dbReference>
<sequence length="361" mass="38301">MTRTGMMAALLAGGLGALSPAGTAAAQIDTGGTALFWQTADRLAAGEALSEADWDAVFAHPGYAITEAAAQRRRAIVACMSAVFAPDGDVAATLAGFEGDWQAPVFPRICEHLQAVRARRAEIEAFAASPDMEALLDEAVAAAAAYLPAQTVADLPRPQAYLIVFEPQGLGRDGSIVTDALYTLDKPREENVQFIGHEFHHAYRETLRNVPAAPEAGVLLTQLDRLVHEGVASMIDKAGHIRAGTIPYQYPPEFTVWAAETPARLAAIDAALAELERSEEGYRAAARVVRDHSPSGGHMNGVYMAMAIEDGLGREALIAAQTGPLAFFTAYQAAATALDDGRFRFSEAAMANLQAISRVDP</sequence>
<gene>
    <name evidence="2" type="ORF">E5163_14485</name>
</gene>
<dbReference type="Pfam" id="PF18958">
    <property type="entry name" value="DUF5700"/>
    <property type="match status" value="1"/>
</dbReference>
<accession>A0A4S2GXL2</accession>
<name>A0A4S2GXL2_9PROT</name>
<feature type="signal peptide" evidence="1">
    <location>
        <begin position="1"/>
        <end position="26"/>
    </location>
</feature>
<dbReference type="AlphaFoldDB" id="A0A4S2GXL2"/>
<evidence type="ECO:0008006" key="4">
    <source>
        <dbReference type="Google" id="ProtNLM"/>
    </source>
</evidence>
<comment type="caution">
    <text evidence="2">The sequence shown here is derived from an EMBL/GenBank/DDBJ whole genome shotgun (WGS) entry which is preliminary data.</text>
</comment>
<evidence type="ECO:0000313" key="2">
    <source>
        <dbReference type="EMBL" id="TGY87638.1"/>
    </source>
</evidence>
<protein>
    <recommendedName>
        <fullName evidence="4">DUF2268 domain-containing protein</fullName>
    </recommendedName>
</protein>
<keyword evidence="3" id="KW-1185">Reference proteome</keyword>
<keyword evidence="1" id="KW-0732">Signal</keyword>
<dbReference type="RefSeq" id="WP_135997243.1">
    <property type="nucleotide sequence ID" value="NZ_CP071057.1"/>
</dbReference>
<dbReference type="Proteomes" id="UP000308054">
    <property type="component" value="Unassembled WGS sequence"/>
</dbReference>
<organism evidence="2 3">
    <name type="scientific">Marinicauda algicola</name>
    <dbReference type="NCBI Taxonomy" id="2029849"/>
    <lineage>
        <taxon>Bacteria</taxon>
        <taxon>Pseudomonadati</taxon>
        <taxon>Pseudomonadota</taxon>
        <taxon>Alphaproteobacteria</taxon>
        <taxon>Maricaulales</taxon>
        <taxon>Maricaulaceae</taxon>
        <taxon>Marinicauda</taxon>
    </lineage>
</organism>
<dbReference type="OrthoDB" id="657291at2"/>